<keyword evidence="9" id="KW-0627">Porphyrin biosynthesis</keyword>
<dbReference type="NCBIfam" id="TIGR00540">
    <property type="entry name" value="TPR_hemY_coli"/>
    <property type="match status" value="1"/>
</dbReference>
<feature type="transmembrane region" description="Helical" evidence="11">
    <location>
        <begin position="41"/>
        <end position="63"/>
    </location>
</feature>
<evidence type="ECO:0000256" key="4">
    <source>
        <dbReference type="ARBA" id="ARBA00022475"/>
    </source>
</evidence>
<feature type="compositionally biased region" description="Basic and acidic residues" evidence="10">
    <location>
        <begin position="409"/>
        <end position="419"/>
    </location>
</feature>
<evidence type="ECO:0000256" key="3">
    <source>
        <dbReference type="ARBA" id="ARBA00004744"/>
    </source>
</evidence>
<comment type="function">
    <text evidence="1">Involved in a late step of protoheme IX synthesis.</text>
</comment>
<proteinExistence type="predicted"/>
<evidence type="ECO:0000256" key="8">
    <source>
        <dbReference type="ARBA" id="ARBA00023136"/>
    </source>
</evidence>
<name>A0A2U2BPD4_ALCFA</name>
<dbReference type="InterPro" id="IPR019734">
    <property type="entry name" value="TPR_rpt"/>
</dbReference>
<feature type="domain" description="HemY N-terminal" evidence="12">
    <location>
        <begin position="26"/>
        <end position="135"/>
    </location>
</feature>
<evidence type="ECO:0000313" key="13">
    <source>
        <dbReference type="EMBL" id="PWE15874.1"/>
    </source>
</evidence>
<evidence type="ECO:0000256" key="11">
    <source>
        <dbReference type="SAM" id="Phobius"/>
    </source>
</evidence>
<dbReference type="AlphaFoldDB" id="A0A2U2BPD4"/>
<evidence type="ECO:0000256" key="10">
    <source>
        <dbReference type="SAM" id="MobiDB-lite"/>
    </source>
</evidence>
<feature type="compositionally biased region" description="Low complexity" evidence="10">
    <location>
        <begin position="463"/>
        <end position="473"/>
    </location>
</feature>
<dbReference type="Pfam" id="PF07219">
    <property type="entry name" value="HemY_N"/>
    <property type="match status" value="1"/>
</dbReference>
<dbReference type="STRING" id="511.UZ73_01240"/>
<feature type="region of interest" description="Disordered" evidence="10">
    <location>
        <begin position="409"/>
        <end position="431"/>
    </location>
</feature>
<dbReference type="GO" id="GO:0006779">
    <property type="term" value="P:porphyrin-containing compound biosynthetic process"/>
    <property type="evidence" value="ECO:0007669"/>
    <property type="project" value="UniProtKB-KW"/>
</dbReference>
<evidence type="ECO:0000259" key="12">
    <source>
        <dbReference type="Pfam" id="PF07219"/>
    </source>
</evidence>
<keyword evidence="5" id="KW-0997">Cell inner membrane</keyword>
<dbReference type="Pfam" id="PF13181">
    <property type="entry name" value="TPR_8"/>
    <property type="match status" value="1"/>
</dbReference>
<dbReference type="InterPro" id="IPR011990">
    <property type="entry name" value="TPR-like_helical_dom_sf"/>
</dbReference>
<evidence type="ECO:0000256" key="2">
    <source>
        <dbReference type="ARBA" id="ARBA00004429"/>
    </source>
</evidence>
<keyword evidence="4" id="KW-1003">Cell membrane</keyword>
<dbReference type="GO" id="GO:0005886">
    <property type="term" value="C:plasma membrane"/>
    <property type="evidence" value="ECO:0007669"/>
    <property type="project" value="UniProtKB-SubCell"/>
</dbReference>
<dbReference type="Gene3D" id="1.25.40.10">
    <property type="entry name" value="Tetratricopeptide repeat domain"/>
    <property type="match status" value="2"/>
</dbReference>
<reference evidence="13 14" key="2">
    <citation type="submission" date="2018-05" db="EMBL/GenBank/DDBJ databases">
        <authorList>
            <person name="Lanie J.A."/>
            <person name="Ng W.-L."/>
            <person name="Kazmierczak K.M."/>
            <person name="Andrzejewski T.M."/>
            <person name="Davidsen T.M."/>
            <person name="Wayne K.J."/>
            <person name="Tettelin H."/>
            <person name="Glass J.I."/>
            <person name="Rusch D."/>
            <person name="Podicherti R."/>
            <person name="Tsui H.-C.T."/>
            <person name="Winkler M.E."/>
        </authorList>
    </citation>
    <scope>NUCLEOTIDE SEQUENCE [LARGE SCALE GENOMIC DNA]</scope>
    <source>
        <strain evidence="13 14">YBY</strain>
    </source>
</reference>
<keyword evidence="7 11" id="KW-1133">Transmembrane helix</keyword>
<evidence type="ECO:0000256" key="6">
    <source>
        <dbReference type="ARBA" id="ARBA00022692"/>
    </source>
</evidence>
<dbReference type="Proteomes" id="UP000245216">
    <property type="component" value="Unassembled WGS sequence"/>
</dbReference>
<dbReference type="SUPFAM" id="SSF48452">
    <property type="entry name" value="TPR-like"/>
    <property type="match status" value="2"/>
</dbReference>
<comment type="caution">
    <text evidence="13">The sequence shown here is derived from an EMBL/GenBank/DDBJ whole genome shotgun (WGS) entry which is preliminary data.</text>
</comment>
<dbReference type="GO" id="GO:0042168">
    <property type="term" value="P:heme metabolic process"/>
    <property type="evidence" value="ECO:0007669"/>
    <property type="project" value="InterPro"/>
</dbReference>
<dbReference type="EMBL" id="QEXO01000001">
    <property type="protein sequence ID" value="PWE15874.1"/>
    <property type="molecule type" value="Genomic_DNA"/>
</dbReference>
<evidence type="ECO:0000256" key="7">
    <source>
        <dbReference type="ARBA" id="ARBA00022989"/>
    </source>
</evidence>
<gene>
    <name evidence="13" type="ORF">DF183_03860</name>
</gene>
<dbReference type="KEGG" id="afa:UZ73_01240"/>
<keyword evidence="6 11" id="KW-0812">Transmembrane</keyword>
<comment type="subcellular location">
    <subcellularLocation>
        <location evidence="2">Cell inner membrane</location>
        <topology evidence="2">Multi-pass membrane protein</topology>
    </subcellularLocation>
</comment>
<keyword evidence="8 11" id="KW-0472">Membrane</keyword>
<dbReference type="InterPro" id="IPR005254">
    <property type="entry name" value="Heme_biosyn_assoc_TPR_pro"/>
</dbReference>
<evidence type="ECO:0000256" key="5">
    <source>
        <dbReference type="ARBA" id="ARBA00022519"/>
    </source>
</evidence>
<reference evidence="13 14" key="1">
    <citation type="submission" date="2018-05" db="EMBL/GenBank/DDBJ databases">
        <title>Genome Sequence of an Efficient Indole-Degrading Bacterium, Alcaligenes sp.YBY.</title>
        <authorList>
            <person name="Yang B."/>
        </authorList>
    </citation>
    <scope>NUCLEOTIDE SEQUENCE [LARGE SCALE GENOMIC DNA]</scope>
    <source>
        <strain evidence="13 14">YBY</strain>
    </source>
</reference>
<evidence type="ECO:0000256" key="1">
    <source>
        <dbReference type="ARBA" id="ARBA00002962"/>
    </source>
</evidence>
<dbReference type="GeneID" id="29369740"/>
<evidence type="ECO:0000313" key="14">
    <source>
        <dbReference type="Proteomes" id="UP000245216"/>
    </source>
</evidence>
<evidence type="ECO:0000256" key="9">
    <source>
        <dbReference type="ARBA" id="ARBA00023244"/>
    </source>
</evidence>
<sequence length="501" mass="55636">MRTWFWTLILFIAAVALALVLREHAGNVYLVTPHYLARASLTYVVLCTLGLFIVLYVLLRLLAWFSDGPERFRLWRGRRAQRRDQTLLETGWISILEGRYEQAEKDMMKLMSKTRSQSSKVVAGLAAARAAHYQGQIAQRDEALAAARAAAGDDARLKEASAVASAELYLDQNRTEEAIELLQDLQDASSRHLHATRLLLRAYRQQGNAERVYELTRLLVRRSGIERQEALSHIEFAAAARLRAGGVEQFKALWSDLKSEEKILPGVALEAALIQEREGNYEDAGRILEPAIAASFDSRLLEAYAQCPPEYVGRRLAKAEEWLRSQPNNPVLLSTLGHLCLTSQLWGQGEHYLLRSLKIQGDLRNHALLGNLYDSLGRHDEAVSYWRKAASMAGTLPILAVSTALPAADTRHDPSHTDADSLPSQNDDDLPHYTYAASVVAEDLPDQGRPLPVVAEPVPPAATPSQDSLSSSSDLDDYFDTAPIPGVDLSQTSDRPRRSND</sequence>
<dbReference type="UniPathway" id="UPA00252"/>
<dbReference type="InterPro" id="IPR010817">
    <property type="entry name" value="HemY_N"/>
</dbReference>
<feature type="region of interest" description="Disordered" evidence="10">
    <location>
        <begin position="446"/>
        <end position="501"/>
    </location>
</feature>
<comment type="pathway">
    <text evidence="3">Porphyrin-containing compound metabolism; protoheme biosynthesis.</text>
</comment>
<protein>
    <submittedName>
        <fullName evidence="13">Tetratricopeptide repeat protein</fullName>
    </submittedName>
</protein>
<accession>A0A2U2BPD4</accession>
<organism evidence="13 14">
    <name type="scientific">Alcaligenes faecalis</name>
    <dbReference type="NCBI Taxonomy" id="511"/>
    <lineage>
        <taxon>Bacteria</taxon>
        <taxon>Pseudomonadati</taxon>
        <taxon>Pseudomonadota</taxon>
        <taxon>Betaproteobacteria</taxon>
        <taxon>Burkholderiales</taxon>
        <taxon>Alcaligenaceae</taxon>
        <taxon>Alcaligenes</taxon>
    </lineage>
</organism>
<dbReference type="RefSeq" id="WP_045930009.1">
    <property type="nucleotide sequence ID" value="NZ_CP013119.1"/>
</dbReference>